<dbReference type="OrthoDB" id="678652at2"/>
<dbReference type="EMBL" id="PYAW01000003">
    <property type="protein sequence ID" value="PSL46121.1"/>
    <property type="molecule type" value="Genomic_DNA"/>
</dbReference>
<comment type="caution">
    <text evidence="2">The sequence shown here is derived from an EMBL/GenBank/DDBJ whole genome shotgun (WGS) entry which is preliminary data.</text>
</comment>
<evidence type="ECO:0008006" key="4">
    <source>
        <dbReference type="Google" id="ProtNLM"/>
    </source>
</evidence>
<feature type="chain" id="PRO_5015180248" description="Lipoprotein" evidence="1">
    <location>
        <begin position="20"/>
        <end position="89"/>
    </location>
</feature>
<keyword evidence="3" id="KW-1185">Reference proteome</keyword>
<protein>
    <recommendedName>
        <fullName evidence="4">Lipoprotein</fullName>
    </recommendedName>
</protein>
<dbReference type="AlphaFoldDB" id="A0A2P8HIS0"/>
<keyword evidence="1" id="KW-0732">Signal</keyword>
<organism evidence="2 3">
    <name type="scientific">Chitinophaga niastensis</name>
    <dbReference type="NCBI Taxonomy" id="536980"/>
    <lineage>
        <taxon>Bacteria</taxon>
        <taxon>Pseudomonadati</taxon>
        <taxon>Bacteroidota</taxon>
        <taxon>Chitinophagia</taxon>
        <taxon>Chitinophagales</taxon>
        <taxon>Chitinophagaceae</taxon>
        <taxon>Chitinophaga</taxon>
    </lineage>
</organism>
<evidence type="ECO:0000256" key="1">
    <source>
        <dbReference type="SAM" id="SignalP"/>
    </source>
</evidence>
<dbReference type="RefSeq" id="WP_106528928.1">
    <property type="nucleotide sequence ID" value="NZ_PYAW01000003.1"/>
</dbReference>
<evidence type="ECO:0000313" key="3">
    <source>
        <dbReference type="Proteomes" id="UP000240971"/>
    </source>
</evidence>
<sequence length="89" mass="9655">MKKVAIVLCLSTLALLFVACRGKMVDCGHPSASNPDIMPFYLITLGNFHSEPACPPAKASVVPEKAQLPAEWVKDALILIIQHSKKINN</sequence>
<feature type="signal peptide" evidence="1">
    <location>
        <begin position="1"/>
        <end position="19"/>
    </location>
</feature>
<name>A0A2P8HIS0_CHINA</name>
<gene>
    <name evidence="2" type="ORF">CLV51_10397</name>
</gene>
<dbReference type="PROSITE" id="PS51257">
    <property type="entry name" value="PROKAR_LIPOPROTEIN"/>
    <property type="match status" value="1"/>
</dbReference>
<reference evidence="2 3" key="1">
    <citation type="submission" date="2018-03" db="EMBL/GenBank/DDBJ databases">
        <title>Genomic Encyclopedia of Archaeal and Bacterial Type Strains, Phase II (KMG-II): from individual species to whole genera.</title>
        <authorList>
            <person name="Goeker M."/>
        </authorList>
    </citation>
    <scope>NUCLEOTIDE SEQUENCE [LARGE SCALE GENOMIC DNA]</scope>
    <source>
        <strain evidence="2 3">DSM 24859</strain>
    </source>
</reference>
<dbReference type="Proteomes" id="UP000240971">
    <property type="component" value="Unassembled WGS sequence"/>
</dbReference>
<accession>A0A2P8HIS0</accession>
<evidence type="ECO:0000313" key="2">
    <source>
        <dbReference type="EMBL" id="PSL46121.1"/>
    </source>
</evidence>
<proteinExistence type="predicted"/>